<reference evidence="1" key="1">
    <citation type="submission" date="2014-11" db="EMBL/GenBank/DDBJ databases">
        <authorList>
            <person name="Amaro Gonzalez C."/>
        </authorList>
    </citation>
    <scope>NUCLEOTIDE SEQUENCE</scope>
</reference>
<organism evidence="1">
    <name type="scientific">Anguilla anguilla</name>
    <name type="common">European freshwater eel</name>
    <name type="synonym">Muraena anguilla</name>
    <dbReference type="NCBI Taxonomy" id="7936"/>
    <lineage>
        <taxon>Eukaryota</taxon>
        <taxon>Metazoa</taxon>
        <taxon>Chordata</taxon>
        <taxon>Craniata</taxon>
        <taxon>Vertebrata</taxon>
        <taxon>Euteleostomi</taxon>
        <taxon>Actinopterygii</taxon>
        <taxon>Neopterygii</taxon>
        <taxon>Teleostei</taxon>
        <taxon>Anguilliformes</taxon>
        <taxon>Anguillidae</taxon>
        <taxon>Anguilla</taxon>
    </lineage>
</organism>
<dbReference type="EMBL" id="GBXM01017434">
    <property type="protein sequence ID" value="JAH91143.1"/>
    <property type="molecule type" value="Transcribed_RNA"/>
</dbReference>
<sequence length="19" mass="2411">MTGFCQRAKLHYWSLSYRY</sequence>
<name>A0A0E9WNV0_ANGAN</name>
<protein>
    <submittedName>
        <fullName evidence="1">Uncharacterized protein</fullName>
    </submittedName>
</protein>
<evidence type="ECO:0000313" key="1">
    <source>
        <dbReference type="EMBL" id="JAH91143.1"/>
    </source>
</evidence>
<reference evidence="1" key="2">
    <citation type="journal article" date="2015" name="Fish Shellfish Immunol.">
        <title>Early steps in the European eel (Anguilla anguilla)-Vibrio vulnificus interaction in the gills: Role of the RtxA13 toxin.</title>
        <authorList>
            <person name="Callol A."/>
            <person name="Pajuelo D."/>
            <person name="Ebbesson L."/>
            <person name="Teles M."/>
            <person name="MacKenzie S."/>
            <person name="Amaro C."/>
        </authorList>
    </citation>
    <scope>NUCLEOTIDE SEQUENCE</scope>
</reference>
<dbReference type="AlphaFoldDB" id="A0A0E9WNV0"/>
<accession>A0A0E9WNV0</accession>
<proteinExistence type="predicted"/>